<dbReference type="InterPro" id="IPR008599">
    <property type="entry name" value="Diacid_rec"/>
</dbReference>
<name>A0A3A9JZB6_9BACI</name>
<dbReference type="Proteomes" id="UP000281498">
    <property type="component" value="Unassembled WGS sequence"/>
</dbReference>
<feature type="domain" description="Putative sugar diacid recognition" evidence="2">
    <location>
        <begin position="3"/>
        <end position="135"/>
    </location>
</feature>
<dbReference type="PANTHER" id="PTHR33744:SF16">
    <property type="entry name" value="CARBOHYDRATE DIACID REGULATOR"/>
    <property type="match status" value="1"/>
</dbReference>
<sequence>MIITSELAYPIINKLKKLVDYNINIMNEDGIIVASRDSNRILEIHQGALQVIMTKKEIVIYPEDEHKYLGSKSGVNLPVEYRNKIIGVIGITGHPEDVWKFAQILKVTVEVMISQIELNNQLQYQNKIVDNWVMDLVHPTIVDIEKLKSDAIHYLNIKLQQELTIFLVKFDDLNVVSTDLEVNMRCQYLREERIKKIKDSITNIVFSAFIDGSCCLVAVHLMKQNSYLTVAKSIRNLFPSNKAKMNIGVGNGYSNIGGYRNSYLEANNSLQLLNRFPMKENIAHISEWGIKSLINHVPYDVLKIFYAQYLTNVEKLTKEQKHTLEHLIISDLNMKITADKLHIHRNTLIYRLDTIAKQTGLDPKIFQDLMILHFLITIEQLVDQ</sequence>
<dbReference type="AlphaFoldDB" id="A0A3A9JZB6"/>
<evidence type="ECO:0000313" key="5">
    <source>
        <dbReference type="EMBL" id="RKL65529.1"/>
    </source>
</evidence>
<comment type="caution">
    <text evidence="5">The sequence shown here is derived from an EMBL/GenBank/DDBJ whole genome shotgun (WGS) entry which is preliminary data.</text>
</comment>
<dbReference type="OrthoDB" id="9792148at2"/>
<evidence type="ECO:0000256" key="1">
    <source>
        <dbReference type="ARBA" id="ARBA00006754"/>
    </source>
</evidence>
<comment type="similarity">
    <text evidence="1">Belongs to the CdaR family.</text>
</comment>
<dbReference type="InterPro" id="IPR051448">
    <property type="entry name" value="CdaR-like_regulators"/>
</dbReference>
<dbReference type="InterPro" id="IPR042070">
    <property type="entry name" value="PucR_C-HTH_sf"/>
</dbReference>
<proteinExistence type="inferred from homology"/>
<dbReference type="InterPro" id="IPR025736">
    <property type="entry name" value="PucR_C-HTH_dom"/>
</dbReference>
<evidence type="ECO:0000259" key="2">
    <source>
        <dbReference type="Pfam" id="PF05651"/>
    </source>
</evidence>
<dbReference type="RefSeq" id="WP_110937162.1">
    <property type="nucleotide sequence ID" value="NZ_KZ614146.1"/>
</dbReference>
<dbReference type="PANTHER" id="PTHR33744">
    <property type="entry name" value="CARBOHYDRATE DIACID REGULATOR"/>
    <property type="match status" value="1"/>
</dbReference>
<dbReference type="Pfam" id="PF17853">
    <property type="entry name" value="GGDEF_2"/>
    <property type="match status" value="1"/>
</dbReference>
<evidence type="ECO:0008006" key="7">
    <source>
        <dbReference type="Google" id="ProtNLM"/>
    </source>
</evidence>
<dbReference type="EMBL" id="PDOE01000015">
    <property type="protein sequence ID" value="RKL65529.1"/>
    <property type="molecule type" value="Genomic_DNA"/>
</dbReference>
<keyword evidence="6" id="KW-1185">Reference proteome</keyword>
<protein>
    <recommendedName>
        <fullName evidence="7">Transcriptional regulator</fullName>
    </recommendedName>
</protein>
<evidence type="ECO:0000313" key="6">
    <source>
        <dbReference type="Proteomes" id="UP000281498"/>
    </source>
</evidence>
<accession>A0A3A9JZB6</accession>
<reference evidence="5 6" key="1">
    <citation type="submission" date="2017-10" db="EMBL/GenBank/DDBJ databases">
        <title>Bacillus sp. nov., a halophilic bacterium isolated from a Keqin Lake.</title>
        <authorList>
            <person name="Wang H."/>
        </authorList>
    </citation>
    <scope>NUCLEOTIDE SEQUENCE [LARGE SCALE GENOMIC DNA]</scope>
    <source>
        <strain evidence="5 6">KCTC 13187</strain>
    </source>
</reference>
<dbReference type="Pfam" id="PF13556">
    <property type="entry name" value="HTH_30"/>
    <property type="match status" value="1"/>
</dbReference>
<dbReference type="Pfam" id="PF05651">
    <property type="entry name" value="Diacid_rec"/>
    <property type="match status" value="1"/>
</dbReference>
<organism evidence="5 6">
    <name type="scientific">Salipaludibacillus neizhouensis</name>
    <dbReference type="NCBI Taxonomy" id="885475"/>
    <lineage>
        <taxon>Bacteria</taxon>
        <taxon>Bacillati</taxon>
        <taxon>Bacillota</taxon>
        <taxon>Bacilli</taxon>
        <taxon>Bacillales</taxon>
        <taxon>Bacillaceae</taxon>
    </lineage>
</organism>
<evidence type="ECO:0000259" key="3">
    <source>
        <dbReference type="Pfam" id="PF13556"/>
    </source>
</evidence>
<feature type="domain" description="CdaR GGDEF-like" evidence="4">
    <location>
        <begin position="151"/>
        <end position="271"/>
    </location>
</feature>
<feature type="domain" description="PucR C-terminal helix-turn-helix" evidence="3">
    <location>
        <begin position="322"/>
        <end position="374"/>
    </location>
</feature>
<evidence type="ECO:0000259" key="4">
    <source>
        <dbReference type="Pfam" id="PF17853"/>
    </source>
</evidence>
<dbReference type="Gene3D" id="1.10.10.2840">
    <property type="entry name" value="PucR C-terminal helix-turn-helix domain"/>
    <property type="match status" value="1"/>
</dbReference>
<gene>
    <name evidence="5" type="ORF">CR203_20225</name>
</gene>
<dbReference type="InterPro" id="IPR041522">
    <property type="entry name" value="CdaR_GGDEF"/>
</dbReference>